<gene>
    <name evidence="2" type="ORF">DUNSADRAFT_9546</name>
</gene>
<dbReference type="EMBL" id="MU069783">
    <property type="protein sequence ID" value="KAF5833937.1"/>
    <property type="molecule type" value="Genomic_DNA"/>
</dbReference>
<dbReference type="Proteomes" id="UP000815325">
    <property type="component" value="Unassembled WGS sequence"/>
</dbReference>
<reference evidence="2" key="2">
    <citation type="submission" date="2020-06" db="EMBL/GenBank/DDBJ databases">
        <authorList>
            <consortium name="DOE Joint Genome Institute"/>
            <person name="Calhoun S."/>
            <person name="Polle J.E."/>
            <person name="Mckie-Krisberg Z."/>
            <person name="Prochnik S."/>
            <person name="Neofotis P."/>
            <person name="Yim W.C."/>
            <person name="Hathwaik L.T."/>
            <person name="Jenkins J."/>
            <person name="Molina H."/>
            <person name="Bunkenborg J."/>
            <person name="Grigoriev I.V."/>
            <person name="Barry K."/>
            <person name="Schmutz J."/>
            <person name="Jin E."/>
            <person name="Cushman J.C."/>
            <person name="Magnuson J.K."/>
        </authorList>
    </citation>
    <scope>NUCLEOTIDE SEQUENCE</scope>
    <source>
        <strain evidence="2">CCAP 19/18</strain>
    </source>
</reference>
<organism evidence="2 3">
    <name type="scientific">Dunaliella salina</name>
    <name type="common">Green alga</name>
    <name type="synonym">Protococcus salinus</name>
    <dbReference type="NCBI Taxonomy" id="3046"/>
    <lineage>
        <taxon>Eukaryota</taxon>
        <taxon>Viridiplantae</taxon>
        <taxon>Chlorophyta</taxon>
        <taxon>core chlorophytes</taxon>
        <taxon>Chlorophyceae</taxon>
        <taxon>CS clade</taxon>
        <taxon>Chlamydomonadales</taxon>
        <taxon>Dunaliellaceae</taxon>
        <taxon>Dunaliella</taxon>
    </lineage>
</organism>
<feature type="region of interest" description="Disordered" evidence="1">
    <location>
        <begin position="38"/>
        <end position="61"/>
    </location>
</feature>
<keyword evidence="3" id="KW-1185">Reference proteome</keyword>
<sequence>MKQEFDEDSPGSKDNTAYAKRLKDSKTNFENMKLEFAQASPGSKVGTAHAKKLENSKTNYSADKATLRYAANRAAYGQASPGSKDSTAHAKRLKGNRENSKTWSANIKREFDEASPGSKGLTKYAKRQEAQKASWHAKRLKKMGAPFCARMSGWNAKHCTYASITKRDVLKSLDALS</sequence>
<dbReference type="EMBL" id="MU069783">
    <property type="protein sequence ID" value="KAF5833939.1"/>
    <property type="molecule type" value="Genomic_DNA"/>
</dbReference>
<evidence type="ECO:0000256" key="1">
    <source>
        <dbReference type="SAM" id="MobiDB-lite"/>
    </source>
</evidence>
<accession>A0ABQ7GH50</accession>
<name>A0ABQ7GH50_DUNSA</name>
<protein>
    <submittedName>
        <fullName evidence="2">Uncharacterized protein</fullName>
    </submittedName>
</protein>
<proteinExistence type="predicted"/>
<feature type="region of interest" description="Disordered" evidence="1">
    <location>
        <begin position="76"/>
        <end position="135"/>
    </location>
</feature>
<evidence type="ECO:0000313" key="2">
    <source>
        <dbReference type="EMBL" id="KAF5833937.1"/>
    </source>
</evidence>
<reference evidence="2" key="1">
    <citation type="submission" date="2017-08" db="EMBL/GenBank/DDBJ databases">
        <authorList>
            <person name="Polle J.E."/>
            <person name="Barry K."/>
            <person name="Cushman J."/>
            <person name="Schmutz J."/>
            <person name="Tran D."/>
            <person name="Hathwaick L.T."/>
            <person name="Yim W.C."/>
            <person name="Jenkins J."/>
            <person name="Mckie-Krisberg Z.M."/>
            <person name="Prochnik S."/>
            <person name="Lindquist E."/>
            <person name="Dockter R.B."/>
            <person name="Adam C."/>
            <person name="Molina H."/>
            <person name="Bunkerborg J."/>
            <person name="Jin E."/>
            <person name="Buchheim M."/>
            <person name="Magnuson J."/>
        </authorList>
    </citation>
    <scope>NUCLEOTIDE SEQUENCE</scope>
    <source>
        <strain evidence="2">CCAP 19/18</strain>
    </source>
</reference>
<comment type="caution">
    <text evidence="2">The sequence shown here is derived from an EMBL/GenBank/DDBJ whole genome shotgun (WGS) entry which is preliminary data.</text>
</comment>
<evidence type="ECO:0000313" key="3">
    <source>
        <dbReference type="Proteomes" id="UP000815325"/>
    </source>
</evidence>